<dbReference type="InterPro" id="IPR000304">
    <property type="entry name" value="Pyrroline-COOH_reductase"/>
</dbReference>
<dbReference type="Pfam" id="PF03807">
    <property type="entry name" value="F420_oxidored"/>
    <property type="match status" value="1"/>
</dbReference>
<feature type="domain" description="Pyrroline-5-carboxylate reductase dimerisation" evidence="8">
    <location>
        <begin position="162"/>
        <end position="267"/>
    </location>
</feature>
<dbReference type="Gene3D" id="1.10.3730.10">
    <property type="entry name" value="ProC C-terminal domain-like"/>
    <property type="match status" value="1"/>
</dbReference>
<keyword evidence="10" id="KW-1185">Reference proteome</keyword>
<dbReference type="HAMAP" id="MF_01925">
    <property type="entry name" value="P5C_reductase"/>
    <property type="match status" value="1"/>
</dbReference>
<dbReference type="GO" id="GO:0005737">
    <property type="term" value="C:cytoplasm"/>
    <property type="evidence" value="ECO:0007669"/>
    <property type="project" value="UniProtKB-SubCell"/>
</dbReference>
<name>A0A225NIC1_9RHOB</name>
<keyword evidence="2 4" id="KW-0521">NADP</keyword>
<dbReference type="InterPro" id="IPR008927">
    <property type="entry name" value="6-PGluconate_DH-like_C_sf"/>
</dbReference>
<dbReference type="GO" id="GO:0055129">
    <property type="term" value="P:L-proline biosynthetic process"/>
    <property type="evidence" value="ECO:0007669"/>
    <property type="project" value="UniProtKB-UniRule"/>
</dbReference>
<comment type="pathway">
    <text evidence="4">Amino-acid biosynthesis; L-proline biosynthesis; L-proline from L-glutamate 5-semialdehyde: step 1/1.</text>
</comment>
<dbReference type="NCBIfam" id="TIGR00112">
    <property type="entry name" value="proC"/>
    <property type="match status" value="1"/>
</dbReference>
<feature type="binding site" evidence="6">
    <location>
        <begin position="69"/>
        <end position="72"/>
    </location>
    <ligand>
        <name>NADP(+)</name>
        <dbReference type="ChEBI" id="CHEBI:58349"/>
    </ligand>
</feature>
<comment type="caution">
    <text evidence="9">The sequence shown here is derived from an EMBL/GenBank/DDBJ whole genome shotgun (WGS) entry which is preliminary data.</text>
</comment>
<dbReference type="RefSeq" id="WP_088652683.1">
    <property type="nucleotide sequence ID" value="NZ_AQQR01000025.1"/>
</dbReference>
<dbReference type="PANTHER" id="PTHR11645">
    <property type="entry name" value="PYRROLINE-5-CARBOXYLATE REDUCTASE"/>
    <property type="match status" value="1"/>
</dbReference>
<dbReference type="PIRSF" id="PIRSF000193">
    <property type="entry name" value="Pyrrol-5-carb_rd"/>
    <property type="match status" value="1"/>
</dbReference>
<feature type="binding site" evidence="6">
    <location>
        <position position="56"/>
    </location>
    <ligand>
        <name>NADPH</name>
        <dbReference type="ChEBI" id="CHEBI:57783"/>
    </ligand>
</feature>
<evidence type="ECO:0000259" key="8">
    <source>
        <dbReference type="Pfam" id="PF14748"/>
    </source>
</evidence>
<keyword evidence="3 4" id="KW-0560">Oxidoreductase</keyword>
<dbReference type="SUPFAM" id="SSF48179">
    <property type="entry name" value="6-phosphogluconate dehydrogenase C-terminal domain-like"/>
    <property type="match status" value="1"/>
</dbReference>
<evidence type="ECO:0000256" key="1">
    <source>
        <dbReference type="ARBA" id="ARBA00005525"/>
    </source>
</evidence>
<keyword evidence="4" id="KW-0641">Proline biosynthesis</keyword>
<dbReference type="InterPro" id="IPR028939">
    <property type="entry name" value="P5C_Rdtase_cat_N"/>
</dbReference>
<proteinExistence type="inferred from homology"/>
<dbReference type="EC" id="1.5.1.2" evidence="4 5"/>
<dbReference type="InterPro" id="IPR036291">
    <property type="entry name" value="NAD(P)-bd_dom_sf"/>
</dbReference>
<dbReference type="SUPFAM" id="SSF51735">
    <property type="entry name" value="NAD(P)-binding Rossmann-fold domains"/>
    <property type="match status" value="1"/>
</dbReference>
<dbReference type="PANTHER" id="PTHR11645:SF0">
    <property type="entry name" value="PYRROLINE-5-CARBOXYLATE REDUCTASE 3"/>
    <property type="match status" value="1"/>
</dbReference>
<dbReference type="Pfam" id="PF14748">
    <property type="entry name" value="P5CR_dimer"/>
    <property type="match status" value="1"/>
</dbReference>
<evidence type="ECO:0000313" key="9">
    <source>
        <dbReference type="EMBL" id="OWU67869.1"/>
    </source>
</evidence>
<keyword evidence="4" id="KW-0963">Cytoplasm</keyword>
<feature type="binding site" evidence="6">
    <location>
        <begin position="14"/>
        <end position="19"/>
    </location>
    <ligand>
        <name>NADP(+)</name>
        <dbReference type="ChEBI" id="CHEBI:58349"/>
    </ligand>
</feature>
<comment type="catalytic activity">
    <reaction evidence="4">
        <text>L-proline + NAD(+) = (S)-1-pyrroline-5-carboxylate + NADH + 2 H(+)</text>
        <dbReference type="Rhea" id="RHEA:14105"/>
        <dbReference type="ChEBI" id="CHEBI:15378"/>
        <dbReference type="ChEBI" id="CHEBI:17388"/>
        <dbReference type="ChEBI" id="CHEBI:57540"/>
        <dbReference type="ChEBI" id="CHEBI:57945"/>
        <dbReference type="ChEBI" id="CHEBI:60039"/>
        <dbReference type="EC" id="1.5.1.2"/>
    </reaction>
</comment>
<evidence type="ECO:0000259" key="7">
    <source>
        <dbReference type="Pfam" id="PF03807"/>
    </source>
</evidence>
<comment type="function">
    <text evidence="4">Catalyzes the reduction of 1-pyrroline-5-carboxylate (PCA) to L-proline.</text>
</comment>
<evidence type="ECO:0000256" key="3">
    <source>
        <dbReference type="ARBA" id="ARBA00023002"/>
    </source>
</evidence>
<dbReference type="OrthoDB" id="9805754at2"/>
<dbReference type="InterPro" id="IPR029036">
    <property type="entry name" value="P5CR_dimer"/>
</dbReference>
<evidence type="ECO:0000256" key="2">
    <source>
        <dbReference type="ARBA" id="ARBA00022857"/>
    </source>
</evidence>
<evidence type="ECO:0000256" key="5">
    <source>
        <dbReference type="NCBIfam" id="TIGR00112"/>
    </source>
</evidence>
<dbReference type="EMBL" id="AQQR01000025">
    <property type="protein sequence ID" value="OWU67869.1"/>
    <property type="molecule type" value="Genomic_DNA"/>
</dbReference>
<comment type="similarity">
    <text evidence="1 4">Belongs to the pyrroline-5-carboxylate reductase family.</text>
</comment>
<evidence type="ECO:0000256" key="4">
    <source>
        <dbReference type="HAMAP-Rule" id="MF_01925"/>
    </source>
</evidence>
<keyword evidence="4" id="KW-0028">Amino-acid biosynthesis</keyword>
<evidence type="ECO:0000256" key="6">
    <source>
        <dbReference type="PIRSR" id="PIRSR000193-1"/>
    </source>
</evidence>
<feature type="domain" description="Pyrroline-5-carboxylate reductase catalytic N-terminal" evidence="7">
    <location>
        <begin position="12"/>
        <end position="98"/>
    </location>
</feature>
<accession>A0A225NIC1</accession>
<dbReference type="FunFam" id="1.10.3730.10:FF:000001">
    <property type="entry name" value="Pyrroline-5-carboxylate reductase"/>
    <property type="match status" value="1"/>
</dbReference>
<dbReference type="Gene3D" id="3.40.50.720">
    <property type="entry name" value="NAD(P)-binding Rossmann-like Domain"/>
    <property type="match status" value="1"/>
</dbReference>
<comment type="catalytic activity">
    <reaction evidence="4">
        <text>L-proline + NADP(+) = (S)-1-pyrroline-5-carboxylate + NADPH + 2 H(+)</text>
        <dbReference type="Rhea" id="RHEA:14109"/>
        <dbReference type="ChEBI" id="CHEBI:15378"/>
        <dbReference type="ChEBI" id="CHEBI:17388"/>
        <dbReference type="ChEBI" id="CHEBI:57783"/>
        <dbReference type="ChEBI" id="CHEBI:58349"/>
        <dbReference type="ChEBI" id="CHEBI:60039"/>
        <dbReference type="EC" id="1.5.1.2"/>
    </reaction>
</comment>
<organism evidence="9 10">
    <name type="scientific">Marinibacterium profundimaris</name>
    <dbReference type="NCBI Taxonomy" id="1679460"/>
    <lineage>
        <taxon>Bacteria</taxon>
        <taxon>Pseudomonadati</taxon>
        <taxon>Pseudomonadota</taxon>
        <taxon>Alphaproteobacteria</taxon>
        <taxon>Rhodobacterales</taxon>
        <taxon>Paracoccaceae</taxon>
        <taxon>Marinibacterium</taxon>
    </lineage>
</organism>
<dbReference type="UniPathway" id="UPA00098">
    <property type="reaction ID" value="UER00361"/>
</dbReference>
<sequence length="270" mass="27840">MNYDELAARGLVLLGCGKMGSAMLEGWLSGAVPAQSVWVRDPNPSDWLAGQDIHLNEDLPEDPAIVLVAVKPQIMAEALPELQAFGNGRTVFVSVAAGTPISHFEKTLGASTPVIRAMPNTPAAIRRGITALVGNANVAASELDLAEALLASIGRTVRLETEAQIDAVTGLSGSGPAYVFHMIEAMAAAGEAEGLPPEMAMQLAISTVAGAGALADSSDDTPEQLRINVTSPNGTTQAGLEVLMAEDGLKPLIRRTVGAAVARSKELANG</sequence>
<dbReference type="Proteomes" id="UP000215377">
    <property type="component" value="Unassembled WGS sequence"/>
</dbReference>
<protein>
    <recommendedName>
        <fullName evidence="4 5">Pyrroline-5-carboxylate reductase</fullName>
        <shortName evidence="4">P5C reductase</shortName>
        <shortName evidence="4">P5CR</shortName>
        <ecNumber evidence="4 5">1.5.1.2</ecNumber>
    </recommendedName>
    <alternativeName>
        <fullName evidence="4">PCA reductase</fullName>
    </alternativeName>
</protein>
<dbReference type="AlphaFoldDB" id="A0A225NIC1"/>
<dbReference type="GO" id="GO:0004735">
    <property type="term" value="F:pyrroline-5-carboxylate reductase activity"/>
    <property type="evidence" value="ECO:0007669"/>
    <property type="project" value="UniProtKB-UniRule"/>
</dbReference>
<comment type="subcellular location">
    <subcellularLocation>
        <location evidence="4">Cytoplasm</location>
    </subcellularLocation>
</comment>
<evidence type="ECO:0000313" key="10">
    <source>
        <dbReference type="Proteomes" id="UP000215377"/>
    </source>
</evidence>
<reference evidence="9 10" key="1">
    <citation type="submission" date="2013-04" db="EMBL/GenBank/DDBJ databases">
        <title>Oceanicola sp. 22II1-22F33 Genome Sequencing.</title>
        <authorList>
            <person name="Lai Q."/>
            <person name="Li G."/>
            <person name="Shao Z."/>
        </authorList>
    </citation>
    <scope>NUCLEOTIDE SEQUENCE [LARGE SCALE GENOMIC DNA]</scope>
    <source>
        <strain evidence="9 10">22II1-22F33</strain>
    </source>
</reference>
<gene>
    <name evidence="4" type="primary">proC</name>
    <name evidence="9" type="ORF">ATO3_25310</name>
</gene>